<dbReference type="EMBL" id="VLTM01000030">
    <property type="protein sequence ID" value="KAA0162054.1"/>
    <property type="molecule type" value="Genomic_DNA"/>
</dbReference>
<comment type="similarity">
    <text evidence="1">Belongs to the major facilitator superfamily.</text>
</comment>
<protein>
    <submittedName>
        <fullName evidence="4">Uncharacterized protein</fullName>
    </submittedName>
</protein>
<feature type="transmembrane region" description="Helical" evidence="3">
    <location>
        <begin position="855"/>
        <end position="877"/>
    </location>
</feature>
<feature type="region of interest" description="Disordered" evidence="2">
    <location>
        <begin position="998"/>
        <end position="1103"/>
    </location>
</feature>
<feature type="compositionally biased region" description="Basic and acidic residues" evidence="2">
    <location>
        <begin position="955"/>
        <end position="966"/>
    </location>
</feature>
<gene>
    <name evidence="4" type="ORF">FNF31_03465</name>
</gene>
<comment type="caution">
    <text evidence="4">The sequence shown here is derived from an EMBL/GenBank/DDBJ whole genome shotgun (WGS) entry which is preliminary data.</text>
</comment>
<feature type="compositionally biased region" description="Basic residues" evidence="2">
    <location>
        <begin position="1094"/>
        <end position="1103"/>
    </location>
</feature>
<feature type="transmembrane region" description="Helical" evidence="3">
    <location>
        <begin position="133"/>
        <end position="151"/>
    </location>
</feature>
<feature type="transmembrane region" description="Helical" evidence="3">
    <location>
        <begin position="462"/>
        <end position="483"/>
    </location>
</feature>
<dbReference type="InterPro" id="IPR039672">
    <property type="entry name" value="MFS_2"/>
</dbReference>
<feature type="transmembrane region" description="Helical" evidence="3">
    <location>
        <begin position="664"/>
        <end position="684"/>
    </location>
</feature>
<sequence length="1103" mass="118292">MPLSPERSPSTPATSSELDSGFDDVIAVPYAWEGARGGGAAGLPATPSPTAKGRPRKTSGASLDGVGTHQELSTAHRRFAAITSAAKSGAFTVPEAPPQERDDVPGCWILLLALPQLSMTSLTMLLNVHLLSFYSRLGAPIALMTLFITIARSTDAITDPGVSWLTDSGLLRLCWRPGVRRKPFMLVGPLLYNAAMVMLLGTPIEFADNGIAWAAWFGGMQTLFYFGDTLCSIPLSAMMPAMSTNTGTRESIFMSARGVNSLGILIAALAPVPLGWMLREDSCYAANCAQCPDKLPGANATVFGMTGSEYYDCRSSCESICDVEGSRKAFRYLGWAFAAWHLVTMWLVVFLVPEPGVERRIFDSRRADEPPAPEGDGASDGEGLSKPGPVPTAQGATAAAAETTSSAPARPQARPAGCCERLSDRCAFTCAARPSDPDLSDLAIRNEPIVAAFQKTLRNSAFVALVPTTVLDMVAFTLVGTAMKLYVDYVVQPTAVPACAGGNRTILGFTSTFFCTSNDVWLGMALFALMLSMILFIPVWRLLSALFGTRQTWLLFNLVGAVTTALFVFGGEGAPIPSVLLSFVNGIPQAAMFLNDAILSTTIDYDAVLNQGERAEARFSMFSSLTPKLASVPAQALPLSILAAIGFVEPVRGVLQPQPGHVRFYISAMFFIFPTIIALISWLVKLRFPIRHQEQLDRISHNYRLLTGKVQAAWHEKILLRDPLDPSLAGGASRERPWCCCCRQTAKPQDPAKRSKAGRALARRQQPSADGRASANGGEGVRRRAGGSVAPAPAADSSPEAVVAKHTIRLYPRVTLTERDHEAFAVFDQFNVQELGAWRVFGLRFLRERTNRARCCRVASTIAFGLAAAAQVALGMLEQSAMSWLPTVTMLAFGLMLLLAVMSSLKLHAVPKLNSDVCGGPSGHRFTKWLRANAMALRLNAMELELVDTSHADAVRQHQEDDEKAKHVQRPSDGPSSPGAALAEQSAASEMLVAPPHMGSAFEMPDAGPAPAGSAEAGRGAKRPVASGSWHHERPDRTERSSERDSKSRSTPALQGMLDSVEEPSQSSDGRGRDTSPRGQAAAAHRAAGGARRTTSRGSRRKR</sequence>
<keyword evidence="3" id="KW-1133">Transmembrane helix</keyword>
<feature type="transmembrane region" description="Helical" evidence="3">
    <location>
        <begin position="883"/>
        <end position="902"/>
    </location>
</feature>
<evidence type="ECO:0000256" key="1">
    <source>
        <dbReference type="ARBA" id="ARBA00008335"/>
    </source>
</evidence>
<feature type="compositionally biased region" description="Low complexity" evidence="2">
    <location>
        <begin position="786"/>
        <end position="798"/>
    </location>
</feature>
<dbReference type="GO" id="GO:0005886">
    <property type="term" value="C:plasma membrane"/>
    <property type="evidence" value="ECO:0007669"/>
    <property type="project" value="TreeGrafter"/>
</dbReference>
<proteinExistence type="inferred from homology"/>
<feature type="region of interest" description="Disordered" evidence="2">
    <location>
        <begin position="746"/>
        <end position="798"/>
    </location>
</feature>
<dbReference type="InterPro" id="IPR036259">
    <property type="entry name" value="MFS_trans_sf"/>
</dbReference>
<dbReference type="PANTHER" id="PTHR11328:SF24">
    <property type="entry name" value="MAJOR FACILITATOR SUPERFAMILY (MFS) PROFILE DOMAIN-CONTAINING PROTEIN"/>
    <property type="match status" value="1"/>
</dbReference>
<feature type="compositionally biased region" description="Polar residues" evidence="2">
    <location>
        <begin position="7"/>
        <end position="18"/>
    </location>
</feature>
<feature type="compositionally biased region" description="Basic and acidic residues" evidence="2">
    <location>
        <begin position="1030"/>
        <end position="1048"/>
    </location>
</feature>
<evidence type="ECO:0000313" key="5">
    <source>
        <dbReference type="Proteomes" id="UP000325113"/>
    </source>
</evidence>
<evidence type="ECO:0000313" key="4">
    <source>
        <dbReference type="EMBL" id="KAA0162054.1"/>
    </source>
</evidence>
<feature type="compositionally biased region" description="Low complexity" evidence="2">
    <location>
        <begin position="1078"/>
        <end position="1093"/>
    </location>
</feature>
<feature type="compositionally biased region" description="Low complexity" evidence="2">
    <location>
        <begin position="1005"/>
        <end position="1018"/>
    </location>
</feature>
<accession>A0A5A8DBT7</accession>
<feature type="region of interest" description="Disordered" evidence="2">
    <location>
        <begin position="955"/>
        <end position="986"/>
    </location>
</feature>
<feature type="transmembrane region" description="Helical" evidence="3">
    <location>
        <begin position="252"/>
        <end position="272"/>
    </location>
</feature>
<feature type="region of interest" description="Disordered" evidence="2">
    <location>
        <begin position="363"/>
        <end position="415"/>
    </location>
</feature>
<dbReference type="Proteomes" id="UP000325113">
    <property type="component" value="Unassembled WGS sequence"/>
</dbReference>
<keyword evidence="3" id="KW-0472">Membrane</keyword>
<dbReference type="GO" id="GO:0015293">
    <property type="term" value="F:symporter activity"/>
    <property type="evidence" value="ECO:0007669"/>
    <property type="project" value="InterPro"/>
</dbReference>
<dbReference type="GO" id="GO:0008643">
    <property type="term" value="P:carbohydrate transport"/>
    <property type="evidence" value="ECO:0007669"/>
    <property type="project" value="InterPro"/>
</dbReference>
<feature type="transmembrane region" description="Helical" evidence="3">
    <location>
        <begin position="332"/>
        <end position="352"/>
    </location>
</feature>
<feature type="transmembrane region" description="Helical" evidence="3">
    <location>
        <begin position="552"/>
        <end position="570"/>
    </location>
</feature>
<dbReference type="SUPFAM" id="SSF103473">
    <property type="entry name" value="MFS general substrate transporter"/>
    <property type="match status" value="1"/>
</dbReference>
<evidence type="ECO:0000256" key="3">
    <source>
        <dbReference type="SAM" id="Phobius"/>
    </source>
</evidence>
<feature type="transmembrane region" description="Helical" evidence="3">
    <location>
        <begin position="184"/>
        <end position="204"/>
    </location>
</feature>
<feature type="region of interest" description="Disordered" evidence="2">
    <location>
        <begin position="1"/>
        <end position="20"/>
    </location>
</feature>
<dbReference type="Pfam" id="PF13347">
    <property type="entry name" value="MFS_2"/>
    <property type="match status" value="2"/>
</dbReference>
<dbReference type="AlphaFoldDB" id="A0A5A8DBT7"/>
<feature type="transmembrane region" description="Helical" evidence="3">
    <location>
        <begin position="210"/>
        <end position="231"/>
    </location>
</feature>
<name>A0A5A8DBT7_CAFRO</name>
<reference evidence="4 5" key="1">
    <citation type="submission" date="2019-07" db="EMBL/GenBank/DDBJ databases">
        <title>Genomes of Cafeteria roenbergensis.</title>
        <authorList>
            <person name="Fischer M.G."/>
            <person name="Hackl T."/>
            <person name="Roman M."/>
        </authorList>
    </citation>
    <scope>NUCLEOTIDE SEQUENCE [LARGE SCALE GENOMIC DNA]</scope>
    <source>
        <strain evidence="4 5">Cflag</strain>
    </source>
</reference>
<feature type="compositionally biased region" description="Low complexity" evidence="2">
    <location>
        <begin position="391"/>
        <end position="415"/>
    </location>
</feature>
<organism evidence="4 5">
    <name type="scientific">Cafeteria roenbergensis</name>
    <name type="common">Marine flagellate</name>
    <dbReference type="NCBI Taxonomy" id="33653"/>
    <lineage>
        <taxon>Eukaryota</taxon>
        <taxon>Sar</taxon>
        <taxon>Stramenopiles</taxon>
        <taxon>Bigyra</taxon>
        <taxon>Opalozoa</taxon>
        <taxon>Bicosoecida</taxon>
        <taxon>Cafeteriaceae</taxon>
        <taxon>Cafeteria</taxon>
    </lineage>
</organism>
<dbReference type="PANTHER" id="PTHR11328">
    <property type="entry name" value="MAJOR FACILITATOR SUPERFAMILY DOMAIN-CONTAINING PROTEIN"/>
    <property type="match status" value="1"/>
</dbReference>
<feature type="transmembrane region" description="Helical" evidence="3">
    <location>
        <begin position="520"/>
        <end position="540"/>
    </location>
</feature>
<keyword evidence="3" id="KW-0812">Transmembrane</keyword>
<evidence type="ECO:0000256" key="2">
    <source>
        <dbReference type="SAM" id="MobiDB-lite"/>
    </source>
</evidence>
<feature type="region of interest" description="Disordered" evidence="2">
    <location>
        <begin position="37"/>
        <end position="66"/>
    </location>
</feature>